<keyword evidence="4 6" id="KW-0274">FAD</keyword>
<comment type="cofactor">
    <cofactor evidence="7">
        <name>(6R)-5,10-methylene-5,6,7,8-tetrahydrofolate</name>
        <dbReference type="ChEBI" id="CHEBI:15636"/>
    </cofactor>
    <text evidence="7">Binds 1 5,10-methenyltetrahydrofolate (MTHF) per subunit.</text>
</comment>
<gene>
    <name evidence="9" type="ORF">GRB80_12460</name>
</gene>
<dbReference type="InterPro" id="IPR006050">
    <property type="entry name" value="DNA_photolyase_N"/>
</dbReference>
<feature type="binding site" evidence="6">
    <location>
        <begin position="244"/>
        <end position="248"/>
    </location>
    <ligand>
        <name>FAD</name>
        <dbReference type="ChEBI" id="CHEBI:57692"/>
    </ligand>
</feature>
<dbReference type="SUPFAM" id="SSF48173">
    <property type="entry name" value="Cryptochrome/photolyase FAD-binding domain"/>
    <property type="match status" value="1"/>
</dbReference>
<dbReference type="EMBL" id="WUTS01000001">
    <property type="protein sequence ID" value="NAW13660.1"/>
    <property type="molecule type" value="Genomic_DNA"/>
</dbReference>
<dbReference type="InterPro" id="IPR014133">
    <property type="entry name" value="Cry_DASH"/>
</dbReference>
<comment type="cofactor">
    <cofactor evidence="6 7">
        <name>FAD</name>
        <dbReference type="ChEBI" id="CHEBI:57692"/>
    </cofactor>
    <text evidence="6 7">Binds 1 FAD per subunit.</text>
</comment>
<dbReference type="GO" id="GO:0003677">
    <property type="term" value="F:DNA binding"/>
    <property type="evidence" value="ECO:0007669"/>
    <property type="project" value="TreeGrafter"/>
</dbReference>
<sequence length="421" mass="47831">MSRVLVWLRGDLRLADNPLLHFEHPPESLLCVYVLDRDWLRAFDGGVTRMGPARLRFLWESLIALRGELLSRGSDLLVRLGDPVAEVARLVERHRIDQVSVRRDAGWEESQAVSRLARCLDPEVRLWCPDGGTLFDETRLPIAVEALPPSFSAFRRRAERHWVVPSAMPAPISLPPWPETASRGLPPLTSVCTEAAGWRPDRRGEFDFVGGEAAGRERLAHYLALGGPGRYKQTRNGLCGPDFSTRLSPWLAHGCLSARQVHDAVRAWENHHGASDSSYWIVFELLWRDYFHWAARQEGAALYGPRPLPAVNEALETWRRGRTGMPLVDAAMRELAATGWLSNRARQNAASYLVHELGGDWRLGAAWFERCLIDYDAASNWGNWRYVAGVGRDRRGQRFDVSWQAERYDPRGHYVTRWLST</sequence>
<dbReference type="Gene3D" id="1.25.40.80">
    <property type="match status" value="1"/>
</dbReference>
<dbReference type="PROSITE" id="PS51645">
    <property type="entry name" value="PHR_CRY_ALPHA_BETA"/>
    <property type="match status" value="1"/>
</dbReference>
<evidence type="ECO:0000256" key="4">
    <source>
        <dbReference type="ARBA" id="ARBA00022827"/>
    </source>
</evidence>
<dbReference type="InterPro" id="IPR018394">
    <property type="entry name" value="DNA_photolyase_1_CS_C"/>
</dbReference>
<dbReference type="InterPro" id="IPR002081">
    <property type="entry name" value="Cryptochrome/DNA_photolyase_1"/>
</dbReference>
<dbReference type="Gene3D" id="3.40.50.620">
    <property type="entry name" value="HUPs"/>
    <property type="match status" value="1"/>
</dbReference>
<dbReference type="GO" id="GO:0000719">
    <property type="term" value="P:photoreactive repair"/>
    <property type="evidence" value="ECO:0007669"/>
    <property type="project" value="TreeGrafter"/>
</dbReference>
<evidence type="ECO:0000256" key="7">
    <source>
        <dbReference type="RuleBase" id="RU367151"/>
    </source>
</evidence>
<dbReference type="SUPFAM" id="SSF52425">
    <property type="entry name" value="Cryptochrome/photolyase, N-terminal domain"/>
    <property type="match status" value="1"/>
</dbReference>
<keyword evidence="5 7" id="KW-0157">Chromophore</keyword>
<dbReference type="GO" id="GO:0003913">
    <property type="term" value="F:DNA photolyase activity"/>
    <property type="evidence" value="ECO:0007669"/>
    <property type="project" value="InterPro"/>
</dbReference>
<dbReference type="Proteomes" id="UP000448235">
    <property type="component" value="Unassembled WGS sequence"/>
</dbReference>
<dbReference type="AlphaFoldDB" id="A0A7X4W0K6"/>
<comment type="function">
    <text evidence="7">May have a photoreceptor function.</text>
</comment>
<dbReference type="InterPro" id="IPR036155">
    <property type="entry name" value="Crypto/Photolyase_N_sf"/>
</dbReference>
<feature type="binding site" evidence="6">
    <location>
        <begin position="374"/>
        <end position="376"/>
    </location>
    <ligand>
        <name>FAD</name>
        <dbReference type="ChEBI" id="CHEBI:57692"/>
    </ligand>
</feature>
<reference evidence="9 10" key="1">
    <citation type="submission" date="2019-12" db="EMBL/GenBank/DDBJ databases">
        <title>Draft genome sequencing of Halomonas icarensis D1-1.</title>
        <authorList>
            <person name="Pandiyan K."/>
            <person name="Kushwaha P."/>
            <person name="Gowdham M."/>
            <person name="Chakdar H."/>
            <person name="Singh A."/>
            <person name="Kumar M."/>
            <person name="Saxena A.K."/>
        </authorList>
    </citation>
    <scope>NUCLEOTIDE SEQUENCE [LARGE SCALE GENOMIC DNA]</scope>
    <source>
        <strain evidence="9 10">D1-1</strain>
    </source>
</reference>
<dbReference type="GO" id="GO:0071949">
    <property type="term" value="F:FAD binding"/>
    <property type="evidence" value="ECO:0007669"/>
    <property type="project" value="TreeGrafter"/>
</dbReference>
<evidence type="ECO:0000313" key="10">
    <source>
        <dbReference type="Proteomes" id="UP000448235"/>
    </source>
</evidence>
<feature type="binding site" evidence="6">
    <location>
        <begin position="284"/>
        <end position="291"/>
    </location>
    <ligand>
        <name>FAD</name>
        <dbReference type="ChEBI" id="CHEBI:57692"/>
    </ligand>
</feature>
<dbReference type="PROSITE" id="PS00394">
    <property type="entry name" value="DNA_PHOTOLYASES_1_1"/>
    <property type="match status" value="1"/>
</dbReference>
<evidence type="ECO:0000256" key="3">
    <source>
        <dbReference type="ARBA" id="ARBA00022630"/>
    </source>
</evidence>
<dbReference type="PANTHER" id="PTHR11455:SF22">
    <property type="entry name" value="CRYPTOCHROME DASH"/>
    <property type="match status" value="1"/>
</dbReference>
<dbReference type="PRINTS" id="PR00147">
    <property type="entry name" value="DNAPHOTLYASE"/>
</dbReference>
<dbReference type="RefSeq" id="WP_161423791.1">
    <property type="nucleotide sequence ID" value="NZ_JARWMY010000001.1"/>
</dbReference>
<dbReference type="InterPro" id="IPR036134">
    <property type="entry name" value="Crypto/Photolyase_FAD-like_sf"/>
</dbReference>
<feature type="domain" description="Photolyase/cryptochrome alpha/beta" evidence="8">
    <location>
        <begin position="2"/>
        <end position="134"/>
    </location>
</feature>
<comment type="caution">
    <text evidence="9">The sequence shown here is derived from an EMBL/GenBank/DDBJ whole genome shotgun (WGS) entry which is preliminary data.</text>
</comment>
<organism evidence="9 10">
    <name type="scientific">Halomonas icarae</name>
    <dbReference type="NCBI Taxonomy" id="2691040"/>
    <lineage>
        <taxon>Bacteria</taxon>
        <taxon>Pseudomonadati</taxon>
        <taxon>Pseudomonadota</taxon>
        <taxon>Gammaproteobacteria</taxon>
        <taxon>Oceanospirillales</taxon>
        <taxon>Halomonadaceae</taxon>
        <taxon>Halomonas</taxon>
    </lineage>
</organism>
<evidence type="ECO:0000256" key="6">
    <source>
        <dbReference type="PIRSR" id="PIRSR602081-1"/>
    </source>
</evidence>
<evidence type="ECO:0000256" key="1">
    <source>
        <dbReference type="ARBA" id="ARBA00005862"/>
    </source>
</evidence>
<evidence type="ECO:0000313" key="9">
    <source>
        <dbReference type="EMBL" id="NAW13660.1"/>
    </source>
</evidence>
<feature type="binding site" evidence="6">
    <location>
        <position position="231"/>
    </location>
    <ligand>
        <name>FAD</name>
        <dbReference type="ChEBI" id="CHEBI:57692"/>
    </ligand>
</feature>
<keyword evidence="3 6" id="KW-0285">Flavoprotein</keyword>
<dbReference type="Pfam" id="PF03441">
    <property type="entry name" value="FAD_binding_7"/>
    <property type="match status" value="1"/>
</dbReference>
<dbReference type="InterPro" id="IPR005101">
    <property type="entry name" value="Cryptochr/Photolyase_FAD-bd"/>
</dbReference>
<evidence type="ECO:0000259" key="8">
    <source>
        <dbReference type="PROSITE" id="PS51645"/>
    </source>
</evidence>
<accession>A0A7X4W0K6</accession>
<proteinExistence type="inferred from homology"/>
<dbReference type="Gene3D" id="1.10.579.10">
    <property type="entry name" value="DNA Cyclobutane Dipyrimidine Photolyase, subunit A, domain 3"/>
    <property type="match status" value="1"/>
</dbReference>
<name>A0A7X4W0K6_9GAMM</name>
<evidence type="ECO:0000256" key="2">
    <source>
        <dbReference type="ARBA" id="ARBA00017881"/>
    </source>
</evidence>
<dbReference type="Pfam" id="PF00875">
    <property type="entry name" value="DNA_photolyase"/>
    <property type="match status" value="1"/>
</dbReference>
<evidence type="ECO:0000256" key="5">
    <source>
        <dbReference type="ARBA" id="ARBA00022991"/>
    </source>
</evidence>
<dbReference type="InterPro" id="IPR014729">
    <property type="entry name" value="Rossmann-like_a/b/a_fold"/>
</dbReference>
<comment type="similarity">
    <text evidence="1 7">Belongs to the DNA photolyase class-1 family.</text>
</comment>
<dbReference type="NCBIfam" id="TIGR02765">
    <property type="entry name" value="crypto_DASH"/>
    <property type="match status" value="1"/>
</dbReference>
<keyword evidence="10" id="KW-1185">Reference proteome</keyword>
<protein>
    <recommendedName>
        <fullName evidence="2 7">Cryptochrome DASH</fullName>
    </recommendedName>
</protein>
<dbReference type="PANTHER" id="PTHR11455">
    <property type="entry name" value="CRYPTOCHROME"/>
    <property type="match status" value="1"/>
</dbReference>